<dbReference type="AlphaFoldDB" id="A0A0W8FWG0"/>
<dbReference type="EMBL" id="LNQE01000753">
    <property type="protein sequence ID" value="KUG25178.1"/>
    <property type="molecule type" value="Genomic_DNA"/>
</dbReference>
<dbReference type="InterPro" id="IPR036852">
    <property type="entry name" value="Peptidase_S8/S53_dom_sf"/>
</dbReference>
<evidence type="ECO:0000256" key="4">
    <source>
        <dbReference type="ARBA" id="ARBA00022825"/>
    </source>
</evidence>
<dbReference type="InterPro" id="IPR023828">
    <property type="entry name" value="Peptidase_S8_Ser-AS"/>
</dbReference>
<keyword evidence="2" id="KW-0645">Protease</keyword>
<comment type="similarity">
    <text evidence="1">Belongs to the peptidase S8 family.</text>
</comment>
<dbReference type="Pfam" id="PF00082">
    <property type="entry name" value="Peptidase_S8"/>
    <property type="match status" value="1"/>
</dbReference>
<evidence type="ECO:0000256" key="3">
    <source>
        <dbReference type="ARBA" id="ARBA00022801"/>
    </source>
</evidence>
<dbReference type="InterPro" id="IPR015500">
    <property type="entry name" value="Peptidase_S8_subtilisin-rel"/>
</dbReference>
<sequence>MKPILLLILTALIFALNTSAQEKYFIFFIDKGITEETFNTQDKILFKSQVQLSDKAIERRKKVLGENYIRFIDIPLNETYIREIENRGIKIEKRLKWFNAVSAYLSESEISKISGLSFIQRIEKVKLLPAKRNDQLKTSSSENYFQSLKYSLDYGKSLAQNELHHIPIVHDAGFNGQDVIIGFLDSGFNWKEHPALKNLDVLYEYDYVQDDDVTSDQPGDAPGQDGHGTAVFSIGAGFDNGTLIGPAYGASFFLAKTEDIAIESHVEEDNFAKAVEDFEMMGVDIITASLGYSIFDPGEGSYTYQDMNGNTTIVTKAYNYAYDLGVITVNAAGNEGLSSWVHIIAPSDAFKVISVGNIDKNGLFNPSSSRGPTADGRLKPEVTAVGTRNFHAASGGGYNDFGSGTSYSAPMVAGMIAQLLSAYPYLTNDQVRDIVLQSGDNYETPNNDVGYGRMSILRALNTPNIWQYDSNHYRINKMFLSEVILFDEDFRIYYKKENDNWQFFNFEESSSDYYTFDVPEIFITGDTISFYYTYRTTGNQLVREPKDKNYTFVLSPINHREEQEPLTNTFLLYQNYPNPFNSQTKIEFESPKSDFAQVIIYNILGQQIKELFNGVVVKGITKLSWDGTDNSGRNVATGPYLYSVKMNGQVLSKKMMLLK</sequence>
<evidence type="ECO:0000256" key="2">
    <source>
        <dbReference type="ARBA" id="ARBA00022670"/>
    </source>
</evidence>
<proteinExistence type="inferred from homology"/>
<dbReference type="PANTHER" id="PTHR43806:SF67">
    <property type="entry name" value="EGF-LIKE DOMAIN-CONTAINING PROTEIN"/>
    <property type="match status" value="1"/>
</dbReference>
<dbReference type="Pfam" id="PF13860">
    <property type="entry name" value="FlgD_ig"/>
    <property type="match status" value="1"/>
</dbReference>
<dbReference type="NCBIfam" id="TIGR04183">
    <property type="entry name" value="Por_Secre_tail"/>
    <property type="match status" value="1"/>
</dbReference>
<keyword evidence="4" id="KW-0720">Serine protease</keyword>
<dbReference type="PROSITE" id="PS51892">
    <property type="entry name" value="SUBTILASE"/>
    <property type="match status" value="1"/>
</dbReference>
<gene>
    <name evidence="7" type="ORF">ASZ90_005005</name>
</gene>
<dbReference type="InterPro" id="IPR025965">
    <property type="entry name" value="FlgD/Vpr_Ig-like"/>
</dbReference>
<dbReference type="InterPro" id="IPR050131">
    <property type="entry name" value="Peptidase_S8_subtilisin-like"/>
</dbReference>
<dbReference type="GO" id="GO:0006508">
    <property type="term" value="P:proteolysis"/>
    <property type="evidence" value="ECO:0007669"/>
    <property type="project" value="UniProtKB-KW"/>
</dbReference>
<dbReference type="Gene3D" id="2.60.40.4070">
    <property type="match status" value="1"/>
</dbReference>
<evidence type="ECO:0000259" key="6">
    <source>
        <dbReference type="Pfam" id="PF13860"/>
    </source>
</evidence>
<dbReference type="SUPFAM" id="SSF52743">
    <property type="entry name" value="Subtilisin-like"/>
    <property type="match status" value="1"/>
</dbReference>
<dbReference type="InterPro" id="IPR026444">
    <property type="entry name" value="Secre_tail"/>
</dbReference>
<evidence type="ECO:0000259" key="5">
    <source>
        <dbReference type="Pfam" id="PF00082"/>
    </source>
</evidence>
<evidence type="ECO:0000256" key="1">
    <source>
        <dbReference type="ARBA" id="ARBA00011073"/>
    </source>
</evidence>
<dbReference type="InterPro" id="IPR000209">
    <property type="entry name" value="Peptidase_S8/S53_dom"/>
</dbReference>
<name>A0A0W8FWG0_9ZZZZ</name>
<comment type="caution">
    <text evidence="7">The sequence shown here is derived from an EMBL/GenBank/DDBJ whole genome shotgun (WGS) entry which is preliminary data.</text>
</comment>
<dbReference type="GO" id="GO:0004252">
    <property type="term" value="F:serine-type endopeptidase activity"/>
    <property type="evidence" value="ECO:0007669"/>
    <property type="project" value="InterPro"/>
</dbReference>
<accession>A0A0W8FWG0</accession>
<organism evidence="7">
    <name type="scientific">hydrocarbon metagenome</name>
    <dbReference type="NCBI Taxonomy" id="938273"/>
    <lineage>
        <taxon>unclassified sequences</taxon>
        <taxon>metagenomes</taxon>
        <taxon>ecological metagenomes</taxon>
    </lineage>
</organism>
<feature type="domain" description="FlgD/Vpr Ig-like" evidence="6">
    <location>
        <begin position="581"/>
        <end position="646"/>
    </location>
</feature>
<keyword evidence="3" id="KW-0378">Hydrolase</keyword>
<feature type="domain" description="Peptidase S8/S53" evidence="5">
    <location>
        <begin position="176"/>
        <end position="452"/>
    </location>
</feature>
<protein>
    <submittedName>
        <fullName evidence="7">Uncharacterized protein</fullName>
    </submittedName>
</protein>
<reference evidence="7" key="1">
    <citation type="journal article" date="2015" name="Proc. Natl. Acad. Sci. U.S.A.">
        <title>Networks of energetic and metabolic interactions define dynamics in microbial communities.</title>
        <authorList>
            <person name="Embree M."/>
            <person name="Liu J.K."/>
            <person name="Al-Bassam M.M."/>
            <person name="Zengler K."/>
        </authorList>
    </citation>
    <scope>NUCLEOTIDE SEQUENCE</scope>
</reference>
<dbReference type="PROSITE" id="PS00138">
    <property type="entry name" value="SUBTILASE_SER"/>
    <property type="match status" value="1"/>
</dbReference>
<evidence type="ECO:0000313" key="7">
    <source>
        <dbReference type="EMBL" id="KUG25178.1"/>
    </source>
</evidence>
<dbReference type="Gene3D" id="3.40.50.200">
    <property type="entry name" value="Peptidase S8/S53 domain"/>
    <property type="match status" value="1"/>
</dbReference>
<dbReference type="PANTHER" id="PTHR43806">
    <property type="entry name" value="PEPTIDASE S8"/>
    <property type="match status" value="1"/>
</dbReference>
<dbReference type="PRINTS" id="PR00723">
    <property type="entry name" value="SUBTILISIN"/>
</dbReference>